<dbReference type="Pfam" id="PF00743">
    <property type="entry name" value="FMO-like"/>
    <property type="match status" value="2"/>
</dbReference>
<evidence type="ECO:0000256" key="4">
    <source>
        <dbReference type="ARBA" id="ARBA00022857"/>
    </source>
</evidence>
<dbReference type="PRINTS" id="PR00370">
    <property type="entry name" value="FMOXYGENASE"/>
</dbReference>
<evidence type="ECO:0000256" key="5">
    <source>
        <dbReference type="ARBA" id="ARBA00023002"/>
    </source>
</evidence>
<evidence type="ECO:0000256" key="2">
    <source>
        <dbReference type="ARBA" id="ARBA00022630"/>
    </source>
</evidence>
<keyword evidence="3" id="KW-0274">FAD</keyword>
<dbReference type="PANTHER" id="PTHR23023">
    <property type="entry name" value="DIMETHYLANILINE MONOOXYGENASE"/>
    <property type="match status" value="1"/>
</dbReference>
<dbReference type="InterPro" id="IPR029058">
    <property type="entry name" value="AB_hydrolase_fold"/>
</dbReference>
<sequence length="794" mass="88946">MAPRPHVVIIGAGVSGLAAASYLCAEGFRVTVLEQKRGPGGLWNPQTGKHWAKPVYNTLETNIARQLMTFSDHPWDATTPLHAHNSHVNEYLRQYAATLRQKYAENLTFVSNCRVITAQQVNNLMTATWEINVQPVDRRVKFDTKNTLFSRFLVIATGNYHSPFRPDYLGAPEWEARDSASTIHAQDFKRPEMYKDKNVLIIGHSASGFDISMQIAPFAKNVVVSTQRPNQQLASGVHIAVGAVKRFNYHQDRTINFEGGASFSNVDKVIYCTGYRYDFNFLKGRDGTVLIPSQSSMVSNLYQHIFYMPNRHVENNSLAFVGLLQQGLSFTIAEAQSALIARAFASRVGIPTRNGQQGWHDQDLKDRNVRPSNGTSATVIAYHKLKDMGREYVNELWELSRKAQPQSNGFEEMYIMLCLTQKSIHTSFRDPFTMAPNKKSKPGSYPEPYIVAPLQGHKQTVILLHGRGSNGQIFGSELLEAQTTLSCTKTSLVPSDNNDPSRALPPAKNTLRTLFPNTKFIFPTARKRRAKWYNRATINQWFDSVPVDEQDDSLPRCGMSIEEEHWQLEGLRESREYVKSILDEEVRNVGSENVVLGGLSQGCAMALWVLMSYDDEAEGDRQAGREGSGTRLRAFVGMSGWLPFVDEIEGIVDPIRVKSEGGDNLSDCEASGEDDDPFARSDDGDETSDDVFGAINQAAKLLTPAAKVHNFIRDSLDLPPATNQSEPAWQQTPVFLGHGVHDEKVKMAKGRRAVECLESLGMQVTWKEYDEGHWYKVPEEIDEIGRYLQACIAK</sequence>
<dbReference type="SUPFAM" id="SSF53474">
    <property type="entry name" value="alpha/beta-Hydrolases"/>
    <property type="match status" value="1"/>
</dbReference>
<feature type="region of interest" description="Disordered" evidence="6">
    <location>
        <begin position="662"/>
        <end position="690"/>
    </location>
</feature>
<dbReference type="GO" id="GO:0016787">
    <property type="term" value="F:hydrolase activity"/>
    <property type="evidence" value="ECO:0007669"/>
    <property type="project" value="InterPro"/>
</dbReference>
<dbReference type="GO" id="GO:0050661">
    <property type="term" value="F:NADP binding"/>
    <property type="evidence" value="ECO:0007669"/>
    <property type="project" value="InterPro"/>
</dbReference>
<evidence type="ECO:0000313" key="9">
    <source>
        <dbReference type="Proteomes" id="UP000237631"/>
    </source>
</evidence>
<dbReference type="SUPFAM" id="SSF51905">
    <property type="entry name" value="FAD/NAD(P)-binding domain"/>
    <property type="match status" value="2"/>
</dbReference>
<comment type="caution">
    <text evidence="8">The sequence shown here is derived from an EMBL/GenBank/DDBJ whole genome shotgun (WGS) entry which is preliminary data.</text>
</comment>
<dbReference type="Gene3D" id="3.40.50.1820">
    <property type="entry name" value="alpha/beta hydrolase"/>
    <property type="match status" value="1"/>
</dbReference>
<keyword evidence="9" id="KW-1185">Reference proteome</keyword>
<keyword evidence="4" id="KW-0521">NADP</keyword>
<dbReference type="InterPro" id="IPR036188">
    <property type="entry name" value="FAD/NAD-bd_sf"/>
</dbReference>
<keyword evidence="2" id="KW-0285">Flavoprotein</keyword>
<dbReference type="AlphaFoldDB" id="A0A2S6CN80"/>
<dbReference type="EMBL" id="PNEN01000114">
    <property type="protein sequence ID" value="PPJ61172.1"/>
    <property type="molecule type" value="Genomic_DNA"/>
</dbReference>
<proteinExistence type="inferred from homology"/>
<evidence type="ECO:0000256" key="6">
    <source>
        <dbReference type="SAM" id="MobiDB-lite"/>
    </source>
</evidence>
<dbReference type="Gene3D" id="3.50.50.60">
    <property type="entry name" value="FAD/NAD(P)-binding domain"/>
    <property type="match status" value="2"/>
</dbReference>
<accession>A0A2S6CN80</accession>
<protein>
    <recommendedName>
        <fullName evidence="7">Phospholipase/carboxylesterase/thioesterase domain-containing protein</fullName>
    </recommendedName>
</protein>
<keyword evidence="5" id="KW-0560">Oxidoreductase</keyword>
<evidence type="ECO:0000256" key="1">
    <source>
        <dbReference type="ARBA" id="ARBA00009183"/>
    </source>
</evidence>
<dbReference type="OrthoDB" id="66881at2759"/>
<dbReference type="Proteomes" id="UP000237631">
    <property type="component" value="Unassembled WGS sequence"/>
</dbReference>
<dbReference type="InterPro" id="IPR000960">
    <property type="entry name" value="Flavin_mOase"/>
</dbReference>
<gene>
    <name evidence="8" type="ORF">CBER1_10298</name>
</gene>
<dbReference type="InterPro" id="IPR003140">
    <property type="entry name" value="PLipase/COase/thioEstase"/>
</dbReference>
<feature type="domain" description="Phospholipase/carboxylesterase/thioesterase" evidence="7">
    <location>
        <begin position="515"/>
        <end position="616"/>
    </location>
</feature>
<dbReference type="GO" id="GO:0004499">
    <property type="term" value="F:N,N-dimethylaniline monooxygenase activity"/>
    <property type="evidence" value="ECO:0007669"/>
    <property type="project" value="InterPro"/>
</dbReference>
<reference evidence="9" key="1">
    <citation type="journal article" date="2017" name="bioRxiv">
        <title>Conservation of a gene cluster reveals novel cercosporin biosynthetic mechanisms and extends production to the genus Colletotrichum.</title>
        <authorList>
            <person name="de Jonge R."/>
            <person name="Ebert M.K."/>
            <person name="Huitt-Roehl C.R."/>
            <person name="Pal P."/>
            <person name="Suttle J.C."/>
            <person name="Spanner R.E."/>
            <person name="Neubauer J.D."/>
            <person name="Jurick W.M.II."/>
            <person name="Stott K.A."/>
            <person name="Secor G.A."/>
            <person name="Thomma B.P.H.J."/>
            <person name="Van de Peer Y."/>
            <person name="Townsend C.A."/>
            <person name="Bolton M.D."/>
        </authorList>
    </citation>
    <scope>NUCLEOTIDE SEQUENCE [LARGE SCALE GENOMIC DNA]</scope>
    <source>
        <strain evidence="9">CBS538.71</strain>
    </source>
</reference>
<organism evidence="8 9">
    <name type="scientific">Cercospora berteroae</name>
    <dbReference type="NCBI Taxonomy" id="357750"/>
    <lineage>
        <taxon>Eukaryota</taxon>
        <taxon>Fungi</taxon>
        <taxon>Dikarya</taxon>
        <taxon>Ascomycota</taxon>
        <taxon>Pezizomycotina</taxon>
        <taxon>Dothideomycetes</taxon>
        <taxon>Dothideomycetidae</taxon>
        <taxon>Mycosphaerellales</taxon>
        <taxon>Mycosphaerellaceae</taxon>
        <taxon>Cercospora</taxon>
    </lineage>
</organism>
<dbReference type="GO" id="GO:0050660">
    <property type="term" value="F:flavin adenine dinucleotide binding"/>
    <property type="evidence" value="ECO:0007669"/>
    <property type="project" value="InterPro"/>
</dbReference>
<evidence type="ECO:0000259" key="7">
    <source>
        <dbReference type="Pfam" id="PF02230"/>
    </source>
</evidence>
<dbReference type="Pfam" id="PF02230">
    <property type="entry name" value="Abhydrolase_2"/>
    <property type="match status" value="1"/>
</dbReference>
<dbReference type="InterPro" id="IPR050346">
    <property type="entry name" value="FMO-like"/>
</dbReference>
<comment type="similarity">
    <text evidence="1">Belongs to the FMO family.</text>
</comment>
<name>A0A2S6CN80_9PEZI</name>
<dbReference type="InterPro" id="IPR020946">
    <property type="entry name" value="Flavin_mOase-like"/>
</dbReference>
<evidence type="ECO:0000313" key="8">
    <source>
        <dbReference type="EMBL" id="PPJ61172.1"/>
    </source>
</evidence>
<evidence type="ECO:0000256" key="3">
    <source>
        <dbReference type="ARBA" id="ARBA00022827"/>
    </source>
</evidence>